<feature type="region of interest" description="Disordered" evidence="1">
    <location>
        <begin position="47"/>
        <end position="93"/>
    </location>
</feature>
<feature type="compositionally biased region" description="Low complexity" evidence="1">
    <location>
        <begin position="10"/>
        <end position="19"/>
    </location>
</feature>
<gene>
    <name evidence="2" type="ORF">HD556DRAFT_1450408</name>
    <name evidence="3" type="ORF">HD556DRAFT_1493895</name>
</gene>
<dbReference type="Proteomes" id="UP000719766">
    <property type="component" value="Unassembled WGS sequence"/>
</dbReference>
<evidence type="ECO:0000313" key="3">
    <source>
        <dbReference type="EMBL" id="KAG1802060.1"/>
    </source>
</evidence>
<protein>
    <submittedName>
        <fullName evidence="3">Uncharacterized protein</fullName>
    </submittedName>
</protein>
<reference evidence="3" key="1">
    <citation type="journal article" date="2020" name="New Phytol.">
        <title>Comparative genomics reveals dynamic genome evolution in host specialist ectomycorrhizal fungi.</title>
        <authorList>
            <person name="Lofgren L.A."/>
            <person name="Nguyen N.H."/>
            <person name="Vilgalys R."/>
            <person name="Ruytinx J."/>
            <person name="Liao H.L."/>
            <person name="Branco S."/>
            <person name="Kuo A."/>
            <person name="LaButti K."/>
            <person name="Lipzen A."/>
            <person name="Andreopoulos W."/>
            <person name="Pangilinan J."/>
            <person name="Riley R."/>
            <person name="Hundley H."/>
            <person name="Na H."/>
            <person name="Barry K."/>
            <person name="Grigoriev I.V."/>
            <person name="Stajich J.E."/>
            <person name="Kennedy P.G."/>
        </authorList>
    </citation>
    <scope>NUCLEOTIDE SEQUENCE</scope>
    <source>
        <strain evidence="3">S12</strain>
    </source>
</reference>
<feature type="region of interest" description="Disordered" evidence="1">
    <location>
        <begin position="1"/>
        <end position="21"/>
    </location>
</feature>
<dbReference type="AlphaFoldDB" id="A0A9P7J401"/>
<accession>A0A9P7J401</accession>
<evidence type="ECO:0000313" key="4">
    <source>
        <dbReference type="Proteomes" id="UP000719766"/>
    </source>
</evidence>
<name>A0A9P7J401_9AGAM</name>
<keyword evidence="4" id="KW-1185">Reference proteome</keyword>
<dbReference type="EMBL" id="JABBWE010000104">
    <property type="protein sequence ID" value="KAG1785756.1"/>
    <property type="molecule type" value="Genomic_DNA"/>
</dbReference>
<comment type="caution">
    <text evidence="3">The sequence shown here is derived from an EMBL/GenBank/DDBJ whole genome shotgun (WGS) entry which is preliminary data.</text>
</comment>
<dbReference type="EMBL" id="JABBWE010000006">
    <property type="protein sequence ID" value="KAG1802060.1"/>
    <property type="molecule type" value="Genomic_DNA"/>
</dbReference>
<organism evidence="3 4">
    <name type="scientific">Suillus plorans</name>
    <dbReference type="NCBI Taxonomy" id="116603"/>
    <lineage>
        <taxon>Eukaryota</taxon>
        <taxon>Fungi</taxon>
        <taxon>Dikarya</taxon>
        <taxon>Basidiomycota</taxon>
        <taxon>Agaricomycotina</taxon>
        <taxon>Agaricomycetes</taxon>
        <taxon>Agaricomycetidae</taxon>
        <taxon>Boletales</taxon>
        <taxon>Suillineae</taxon>
        <taxon>Suillaceae</taxon>
        <taxon>Suillus</taxon>
    </lineage>
</organism>
<evidence type="ECO:0000313" key="2">
    <source>
        <dbReference type="EMBL" id="KAG1785756.1"/>
    </source>
</evidence>
<feature type="compositionally biased region" description="Low complexity" evidence="1">
    <location>
        <begin position="69"/>
        <end position="90"/>
    </location>
</feature>
<sequence>MSRFAVKTPSNRSSSPASSLTCVDLSSSFHKDHAEFKDMDVFGTVHEISLSPSQAQHSLDPPSPPSGTKSPLNLPKSPVKSKSPVKPKSPTRFEPYLKRRATAAATADFAMKSLRGQTAREMNPGAALMAKDIFTRGLDDLPDEMIREGARAQYATCEISRHHLASLTWELEASSRWTSFLDLARKFLKEKHAYSERDLLIWEQTCTNRGVQDIYEDRPYHEYAATEETLTLSVLQEQARQLKQYVEERGVDDLSDDVDDLPHDGADSDGCCYDLPKWGSPTLSQGITFED</sequence>
<proteinExistence type="predicted"/>
<dbReference type="GeneID" id="64601521"/>
<dbReference type="OrthoDB" id="2651242at2759"/>
<evidence type="ECO:0000256" key="1">
    <source>
        <dbReference type="SAM" id="MobiDB-lite"/>
    </source>
</evidence>
<dbReference type="RefSeq" id="XP_041153239.1">
    <property type="nucleotide sequence ID" value="XM_041307757.1"/>
</dbReference>